<dbReference type="SUPFAM" id="SSF56112">
    <property type="entry name" value="Protein kinase-like (PK-like)"/>
    <property type="match status" value="1"/>
</dbReference>
<dbReference type="Pfam" id="PF03607">
    <property type="entry name" value="DCX"/>
    <property type="match status" value="1"/>
</dbReference>
<evidence type="ECO:0000256" key="2">
    <source>
        <dbReference type="PIRSR" id="PIRSR630616-1"/>
    </source>
</evidence>
<dbReference type="PROSITE" id="PS50309">
    <property type="entry name" value="DC"/>
    <property type="match status" value="1"/>
</dbReference>
<evidence type="ECO:0000256" key="4">
    <source>
        <dbReference type="PIRSR" id="PIRSR630616-3"/>
    </source>
</evidence>
<dbReference type="Pfam" id="PF00069">
    <property type="entry name" value="Pkinase"/>
    <property type="match status" value="1"/>
</dbReference>
<dbReference type="InterPro" id="IPR011009">
    <property type="entry name" value="Kinase-like_dom_sf"/>
</dbReference>
<dbReference type="GO" id="GO:0004674">
    <property type="term" value="F:protein serine/threonine kinase activity"/>
    <property type="evidence" value="ECO:0007669"/>
    <property type="project" value="UniProtKB-KW"/>
</dbReference>
<feature type="binding site" evidence="3">
    <location>
        <position position="294"/>
    </location>
    <ligand>
        <name>ATP</name>
        <dbReference type="ChEBI" id="CHEBI:30616"/>
    </ligand>
</feature>
<proteinExistence type="predicted"/>
<dbReference type="InterPro" id="IPR000719">
    <property type="entry name" value="Prot_kinase_dom"/>
</dbReference>
<evidence type="ECO:0000259" key="6">
    <source>
        <dbReference type="PROSITE" id="PS50309"/>
    </source>
</evidence>
<dbReference type="SUPFAM" id="SSF89837">
    <property type="entry name" value="Doublecortin (DC)"/>
    <property type="match status" value="1"/>
</dbReference>
<keyword evidence="8" id="KW-0418">Kinase</keyword>
<dbReference type="GeneID" id="108011102"/>
<dbReference type="PANTHER" id="PTHR24345">
    <property type="entry name" value="SERINE/THREONINE-PROTEIN KINASE PLK"/>
    <property type="match status" value="1"/>
</dbReference>
<dbReference type="PROSITE" id="PS00108">
    <property type="entry name" value="PROTEIN_KINASE_ST"/>
    <property type="match status" value="1"/>
</dbReference>
<sequence length="411" mass="47362">MSDTDKILQPKRLQPRPLKALRVCFLRNGDRHFHGVNMAISRSHFKDFQTLLQAVTEALRRHVVLRSAIINILRIDGSPFTSLGCFSEGDIVICCCQYEEMIWVEYSVNKDFQRQMDLQNRWHQRKIFSETLEKITAQDLPEAIKLYINNLKPMVQTTRTLIYSGKTRASRMRCIVKMVNKQYMNYTCEDPYIEADVLRHLQSHPNIVELMYSVEEERYMYMVLEYLDWDVEELLQEYGSMSEENARSVVRGTAAGLTHMQQLQIIHRDIKPGNLLIRFSSTSGIDFELVKIADFGMSAYYRGSKLHSCCGTPCYMAPELVAESGYDYQVDSWSLGVTLFQLLYGKLPFGNFSQIVVEVYAAIMSVEPSYPKEMEGLLSPEAKNLIVGLLMKNPSKRLTIAEVVQHPFLAQ</sequence>
<evidence type="ECO:0000256" key="1">
    <source>
        <dbReference type="ARBA" id="ARBA00031092"/>
    </source>
</evidence>
<feature type="domain" description="Doublecortin" evidence="6">
    <location>
        <begin position="21"/>
        <end position="94"/>
    </location>
</feature>
<dbReference type="SMART" id="SM00220">
    <property type="entry name" value="S_TKc"/>
    <property type="match status" value="1"/>
</dbReference>
<dbReference type="Proteomes" id="UP001652628">
    <property type="component" value="Chromosome 3"/>
</dbReference>
<protein>
    <recommendedName>
        <fullName evidence="1">Doublecortin-like and CAM kinase-like protein</fullName>
    </recommendedName>
</protein>
<reference evidence="8" key="1">
    <citation type="submission" date="2025-08" db="UniProtKB">
        <authorList>
            <consortium name="RefSeq"/>
        </authorList>
    </citation>
    <scope>IDENTIFICATION</scope>
</reference>
<dbReference type="Gene3D" id="1.10.510.10">
    <property type="entry name" value="Transferase(Phosphotransferase) domain 1"/>
    <property type="match status" value="1"/>
</dbReference>
<feature type="cross-link" description="Glycyl lysine isopeptide (Lys-Gly) (interchain with G-Cter in SUMO2)" evidence="4">
    <location>
        <position position="271"/>
    </location>
</feature>
<evidence type="ECO:0000313" key="7">
    <source>
        <dbReference type="Proteomes" id="UP001652628"/>
    </source>
</evidence>
<feature type="active site" description="Proton acceptor" evidence="2">
    <location>
        <position position="269"/>
    </location>
</feature>
<dbReference type="PROSITE" id="PS50011">
    <property type="entry name" value="PROTEIN_KINASE_DOM"/>
    <property type="match status" value="1"/>
</dbReference>
<gene>
    <name evidence="8" type="primary">LOC108011102</name>
</gene>
<evidence type="ECO:0000256" key="3">
    <source>
        <dbReference type="PIRSR" id="PIRSR630616-2"/>
    </source>
</evidence>
<evidence type="ECO:0000259" key="5">
    <source>
        <dbReference type="PROSITE" id="PS50011"/>
    </source>
</evidence>
<dbReference type="InterPro" id="IPR008271">
    <property type="entry name" value="Ser/Thr_kinase_AS"/>
</dbReference>
<keyword evidence="8" id="KW-0808">Transferase</keyword>
<keyword evidence="3" id="KW-0067">ATP-binding</keyword>
<name>A0AB39ZAR8_DROSZ</name>
<organism evidence="7 8">
    <name type="scientific">Drosophila suzukii</name>
    <name type="common">Spotted-wing drosophila fruit fly</name>
    <dbReference type="NCBI Taxonomy" id="28584"/>
    <lineage>
        <taxon>Eukaryota</taxon>
        <taxon>Metazoa</taxon>
        <taxon>Ecdysozoa</taxon>
        <taxon>Arthropoda</taxon>
        <taxon>Hexapoda</taxon>
        <taxon>Insecta</taxon>
        <taxon>Pterygota</taxon>
        <taxon>Neoptera</taxon>
        <taxon>Endopterygota</taxon>
        <taxon>Diptera</taxon>
        <taxon>Brachycera</taxon>
        <taxon>Muscomorpha</taxon>
        <taxon>Ephydroidea</taxon>
        <taxon>Drosophilidae</taxon>
        <taxon>Drosophila</taxon>
        <taxon>Sophophora</taxon>
    </lineage>
</organism>
<dbReference type="InterPro" id="IPR003533">
    <property type="entry name" value="Doublecortin_dom"/>
</dbReference>
<evidence type="ECO:0000313" key="8">
    <source>
        <dbReference type="RefSeq" id="XP_016931661.4"/>
    </source>
</evidence>
<dbReference type="Gene3D" id="3.10.20.230">
    <property type="entry name" value="Doublecortin domain"/>
    <property type="match status" value="1"/>
</dbReference>
<keyword evidence="3" id="KW-0547">Nucleotide-binding</keyword>
<dbReference type="RefSeq" id="XP_016931661.4">
    <property type="nucleotide sequence ID" value="XM_017076172.4"/>
</dbReference>
<dbReference type="GO" id="GO:0005524">
    <property type="term" value="F:ATP binding"/>
    <property type="evidence" value="ECO:0007669"/>
    <property type="project" value="UniProtKB-KW"/>
</dbReference>
<dbReference type="AlphaFoldDB" id="A0AB39ZAR8"/>
<dbReference type="GO" id="GO:0035556">
    <property type="term" value="P:intracellular signal transduction"/>
    <property type="evidence" value="ECO:0007669"/>
    <property type="project" value="InterPro"/>
</dbReference>
<dbReference type="SMART" id="SM00537">
    <property type="entry name" value="DCX"/>
    <property type="match status" value="1"/>
</dbReference>
<feature type="binding site" evidence="3">
    <location>
        <position position="177"/>
    </location>
    <ligand>
        <name>ATP</name>
        <dbReference type="ChEBI" id="CHEBI:30616"/>
    </ligand>
</feature>
<keyword evidence="7" id="KW-1185">Reference proteome</keyword>
<dbReference type="InterPro" id="IPR036572">
    <property type="entry name" value="Doublecortin_dom_sf"/>
</dbReference>
<accession>A0AB39ZAR8</accession>
<feature type="domain" description="Protein kinase" evidence="5">
    <location>
        <begin position="148"/>
        <end position="409"/>
    </location>
</feature>